<dbReference type="InterPro" id="IPR000801">
    <property type="entry name" value="Esterase-like"/>
</dbReference>
<dbReference type="GO" id="GO:0005506">
    <property type="term" value="F:iron ion binding"/>
    <property type="evidence" value="ECO:0007669"/>
    <property type="project" value="InterPro"/>
</dbReference>
<dbReference type="InterPro" id="IPR029058">
    <property type="entry name" value="AB_hydrolase_fold"/>
</dbReference>
<gene>
    <name evidence="1" type="ORF">GQ607_017252</name>
</gene>
<name>A0A8H3VZD4_9PEZI</name>
<evidence type="ECO:0000313" key="1">
    <source>
        <dbReference type="EMBL" id="KAF0315497.1"/>
    </source>
</evidence>
<comment type="caution">
    <text evidence="1">The sequence shown here is derived from an EMBL/GenBank/DDBJ whole genome shotgun (WGS) entry which is preliminary data.</text>
</comment>
<dbReference type="EMBL" id="WOWK01000200">
    <property type="protein sequence ID" value="KAF0315497.1"/>
    <property type="molecule type" value="Genomic_DNA"/>
</dbReference>
<dbReference type="SUPFAM" id="SSF48264">
    <property type="entry name" value="Cytochrome P450"/>
    <property type="match status" value="1"/>
</dbReference>
<sequence length="560" mass="63440">MIDKKALTAREFVRKRFQAVGPGSQTEPGDTTNFHRHIRKLCESHGAGPKTWNGHQLLLISGLEPNLTAAVTWMLIHLLDGDGHLSTSVRNEADSFVEKSDGEIDLCRVSDECPLLQATYHRERVHSGAWHIRSDPWRLHHFDRVVWDEDSEVFGPRRFLYARRRVDDGSARKLRAFGVVESLCPERFLAVHVAVAFVVRLLVGFEVTPVKRPHIVPRGCKNDVGLATLTSDTEILVKRRENGFTSSPNRSDNYSNRRIHDMSPPPMPTPEQLAQLTTEWVEPVDEVQIPQGIAYGLFDTICRGTGLQGSYWYMLPDDYGHPINTTTTYPFLFWLHGAMRRASEGFEAARLYKEAMRAGRMTQTIFIMPQALPVGWYINSLDRKYPIEDVLMNDLLPHVDATFRTNGKRGVEGFSMGGYGALHLAFKFPEQFEGVSAIGPAVLRSLAEEPRERVWDTFQGDQRYYDLNHPINLLEEKFQAIHFAPLHIRLLVGSDDTRLVEAVKSLADSLQRCGILHRNIGVPNIGHDYVAVMEATQPGMYTFWDECLKPQTAEEAVISV</sequence>
<dbReference type="GO" id="GO:0016705">
    <property type="term" value="F:oxidoreductase activity, acting on paired donors, with incorporation or reduction of molecular oxygen"/>
    <property type="evidence" value="ECO:0007669"/>
    <property type="project" value="InterPro"/>
</dbReference>
<dbReference type="OrthoDB" id="4810927at2759"/>
<dbReference type="Gene3D" id="3.40.50.1820">
    <property type="entry name" value="alpha/beta hydrolase"/>
    <property type="match status" value="1"/>
</dbReference>
<dbReference type="PANTHER" id="PTHR48098">
    <property type="entry name" value="ENTEROCHELIN ESTERASE-RELATED"/>
    <property type="match status" value="1"/>
</dbReference>
<dbReference type="SUPFAM" id="SSF53474">
    <property type="entry name" value="alpha/beta-Hydrolases"/>
    <property type="match status" value="1"/>
</dbReference>
<dbReference type="Proteomes" id="UP000434172">
    <property type="component" value="Unassembled WGS sequence"/>
</dbReference>
<reference evidence="1 2" key="1">
    <citation type="submission" date="2019-12" db="EMBL/GenBank/DDBJ databases">
        <title>A genome sequence resource for the geographically widespread anthracnose pathogen Colletotrichum asianum.</title>
        <authorList>
            <person name="Meng Y."/>
        </authorList>
    </citation>
    <scope>NUCLEOTIDE SEQUENCE [LARGE SCALE GENOMIC DNA]</scope>
    <source>
        <strain evidence="1 2">ICMP 18580</strain>
    </source>
</reference>
<dbReference type="InterPro" id="IPR036396">
    <property type="entry name" value="Cyt_P450_sf"/>
</dbReference>
<dbReference type="PANTHER" id="PTHR48098:SF1">
    <property type="entry name" value="DIACYLGLYCEROL ACYLTRANSFERASE_MYCOLYLTRANSFERASE AG85A"/>
    <property type="match status" value="1"/>
</dbReference>
<dbReference type="GO" id="GO:0020037">
    <property type="term" value="F:heme binding"/>
    <property type="evidence" value="ECO:0007669"/>
    <property type="project" value="InterPro"/>
</dbReference>
<dbReference type="GO" id="GO:0004497">
    <property type="term" value="F:monooxygenase activity"/>
    <property type="evidence" value="ECO:0007669"/>
    <property type="project" value="InterPro"/>
</dbReference>
<dbReference type="Gene3D" id="1.10.630.10">
    <property type="entry name" value="Cytochrome P450"/>
    <property type="match status" value="1"/>
</dbReference>
<organism evidence="1 2">
    <name type="scientific">Colletotrichum asianum</name>
    <dbReference type="NCBI Taxonomy" id="702518"/>
    <lineage>
        <taxon>Eukaryota</taxon>
        <taxon>Fungi</taxon>
        <taxon>Dikarya</taxon>
        <taxon>Ascomycota</taxon>
        <taxon>Pezizomycotina</taxon>
        <taxon>Sordariomycetes</taxon>
        <taxon>Hypocreomycetidae</taxon>
        <taxon>Glomerellales</taxon>
        <taxon>Glomerellaceae</taxon>
        <taxon>Colletotrichum</taxon>
        <taxon>Colletotrichum gloeosporioides species complex</taxon>
    </lineage>
</organism>
<accession>A0A8H3VZD4</accession>
<proteinExistence type="predicted"/>
<keyword evidence="2" id="KW-1185">Reference proteome</keyword>
<dbReference type="Pfam" id="PF00756">
    <property type="entry name" value="Esterase"/>
    <property type="match status" value="1"/>
</dbReference>
<dbReference type="InterPro" id="IPR050583">
    <property type="entry name" value="Mycobacterial_A85_antigen"/>
</dbReference>
<evidence type="ECO:0000313" key="2">
    <source>
        <dbReference type="Proteomes" id="UP000434172"/>
    </source>
</evidence>
<protein>
    <submittedName>
        <fullName evidence="1">Esterase</fullName>
    </submittedName>
</protein>
<dbReference type="GO" id="GO:0016747">
    <property type="term" value="F:acyltransferase activity, transferring groups other than amino-acyl groups"/>
    <property type="evidence" value="ECO:0007669"/>
    <property type="project" value="TreeGrafter"/>
</dbReference>
<dbReference type="AlphaFoldDB" id="A0A8H3VZD4"/>